<evidence type="ECO:0000313" key="2">
    <source>
        <dbReference type="Proteomes" id="UP000192501"/>
    </source>
</evidence>
<reference evidence="1 2" key="1">
    <citation type="journal article" date="2017" name="Environ. Microbiol.">
        <title>Decay of the glycolytic pathway and adaptation to intranuclear parasitism within Enterocytozoonidae microsporidia.</title>
        <authorList>
            <person name="Wiredu Boakye D."/>
            <person name="Jaroenlak P."/>
            <person name="Prachumwat A."/>
            <person name="Williams T.A."/>
            <person name="Bateman K.S."/>
            <person name="Itsathitphaisarn O."/>
            <person name="Sritunyalucksana K."/>
            <person name="Paszkiewicz K.H."/>
            <person name="Moore K.A."/>
            <person name="Stentiford G.D."/>
            <person name="Williams B.A."/>
        </authorList>
    </citation>
    <scope>NUCLEOTIDE SEQUENCE [LARGE SCALE GENOMIC DNA]</scope>
    <source>
        <strain evidence="2">canceri</strain>
    </source>
</reference>
<accession>A0A1X0QI80</accession>
<sequence>MSNHITHDFKVLIKDVLKLILSQGEMTSKRQLSKTLMCNINKKINNPTTLGKNMILSTRNIVC</sequence>
<evidence type="ECO:0000313" key="1">
    <source>
        <dbReference type="EMBL" id="ORD99446.1"/>
    </source>
</evidence>
<proteinExistence type="predicted"/>
<dbReference type="Proteomes" id="UP000192501">
    <property type="component" value="Unassembled WGS sequence"/>
</dbReference>
<comment type="caution">
    <text evidence="1">The sequence shown here is derived from an EMBL/GenBank/DDBJ whole genome shotgun (WGS) entry which is preliminary data.</text>
</comment>
<name>A0A1X0QI80_9MICR</name>
<gene>
    <name evidence="1" type="ORF">A0H76_831</name>
</gene>
<dbReference type="AlphaFoldDB" id="A0A1X0QI80"/>
<protein>
    <submittedName>
        <fullName evidence="1">Uncharacterized protein</fullName>
    </submittedName>
</protein>
<dbReference type="EMBL" id="LTAI01000193">
    <property type="protein sequence ID" value="ORD99446.1"/>
    <property type="molecule type" value="Genomic_DNA"/>
</dbReference>
<organism evidence="1 2">
    <name type="scientific">Hepatospora eriocheir</name>
    <dbReference type="NCBI Taxonomy" id="1081669"/>
    <lineage>
        <taxon>Eukaryota</taxon>
        <taxon>Fungi</taxon>
        <taxon>Fungi incertae sedis</taxon>
        <taxon>Microsporidia</taxon>
        <taxon>Hepatosporidae</taxon>
        <taxon>Hepatospora</taxon>
    </lineage>
</organism>
<dbReference type="VEuPathDB" id="MicrosporidiaDB:A0H76_831"/>